<keyword evidence="2" id="KW-0732">Signal</keyword>
<dbReference type="InterPro" id="IPR001119">
    <property type="entry name" value="SLH_dom"/>
</dbReference>
<protein>
    <recommendedName>
        <fullName evidence="3">SLH domain-containing protein</fullName>
    </recommendedName>
</protein>
<dbReference type="Pfam" id="PF12565">
    <property type="entry name" value="DUF3747"/>
    <property type="match status" value="1"/>
</dbReference>
<evidence type="ECO:0000313" key="5">
    <source>
        <dbReference type="Proteomes" id="UP000185557"/>
    </source>
</evidence>
<dbReference type="STRING" id="549789.NIES30_16860"/>
<dbReference type="AlphaFoldDB" id="A0A1U7J304"/>
<dbReference type="Pfam" id="PF00395">
    <property type="entry name" value="SLH"/>
    <property type="match status" value="2"/>
</dbReference>
<reference evidence="4 5" key="1">
    <citation type="submission" date="2016-11" db="EMBL/GenBank/DDBJ databases">
        <title>Draft Genome Sequences of Nine Cyanobacterial Strains from Diverse Habitats.</title>
        <authorList>
            <person name="Zhu T."/>
            <person name="Hou S."/>
            <person name="Lu X."/>
            <person name="Hess W.R."/>
        </authorList>
    </citation>
    <scope>NUCLEOTIDE SEQUENCE [LARGE SCALE GENOMIC DNA]</scope>
    <source>
        <strain evidence="4 5">NIES-30</strain>
    </source>
</reference>
<evidence type="ECO:0000256" key="2">
    <source>
        <dbReference type="SAM" id="SignalP"/>
    </source>
</evidence>
<dbReference type="EMBL" id="MRCG01000013">
    <property type="protein sequence ID" value="OKH46464.1"/>
    <property type="molecule type" value="Genomic_DNA"/>
</dbReference>
<evidence type="ECO:0000259" key="3">
    <source>
        <dbReference type="PROSITE" id="PS51272"/>
    </source>
</evidence>
<accession>A0A1U7J304</accession>
<feature type="domain" description="SLH" evidence="3">
    <location>
        <begin position="290"/>
        <end position="354"/>
    </location>
</feature>
<feature type="signal peptide" evidence="2">
    <location>
        <begin position="1"/>
        <end position="20"/>
    </location>
</feature>
<feature type="domain" description="SLH" evidence="3">
    <location>
        <begin position="376"/>
        <end position="440"/>
    </location>
</feature>
<name>A0A1U7J304_9CYAN</name>
<comment type="caution">
    <text evidence="4">The sequence shown here is derived from an EMBL/GenBank/DDBJ whole genome shotgun (WGS) entry which is preliminary data.</text>
</comment>
<evidence type="ECO:0000256" key="1">
    <source>
        <dbReference type="SAM" id="MobiDB-lite"/>
    </source>
</evidence>
<feature type="region of interest" description="Disordered" evidence="1">
    <location>
        <begin position="352"/>
        <end position="376"/>
    </location>
</feature>
<feature type="compositionally biased region" description="Polar residues" evidence="1">
    <location>
        <begin position="354"/>
        <end position="376"/>
    </location>
</feature>
<keyword evidence="5" id="KW-1185">Reference proteome</keyword>
<organism evidence="4 5">
    <name type="scientific">Phormidium tenue NIES-30</name>
    <dbReference type="NCBI Taxonomy" id="549789"/>
    <lineage>
        <taxon>Bacteria</taxon>
        <taxon>Bacillati</taxon>
        <taxon>Cyanobacteriota</taxon>
        <taxon>Cyanophyceae</taxon>
        <taxon>Oscillatoriophycideae</taxon>
        <taxon>Oscillatoriales</taxon>
        <taxon>Oscillatoriaceae</taxon>
        <taxon>Phormidium</taxon>
    </lineage>
</organism>
<dbReference type="InterPro" id="IPR022222">
    <property type="entry name" value="DUF3747"/>
</dbReference>
<gene>
    <name evidence="4" type="ORF">NIES30_16860</name>
</gene>
<dbReference type="Proteomes" id="UP000185557">
    <property type="component" value="Unassembled WGS sequence"/>
</dbReference>
<sequence>MAALTAATLVVVSGAGQAVAPNSTSVQPAVRETGTQLAQTFGNVAINAANFLVVAVPGSTSQPYRLYIVEQLQPNPPCWTIANPGAEPTQVNALWNTFDFTGVCRLQRDTNGYAIRLAGQDLSGVRFEVNQRDGDLLLQFAPSTVSRDRITIGRANGISPTGFTQLDLNPGWSLTKRTFNGAIVSSHLVYFTNDLTLAQLQGGQTGGGTPPVVTPPVTPPAVAFNDIRGNRYAAEITRASSLGVIAGFSEDGTFRPTAPLTREQAVSVMMETARKVLPTSVLANLPQSVFSAPFGDVAANRWSAVKIQQAKQLGIVTGDAGTGNFRPTDNVSRAELMAMTYKLALVRANAGAGDSTSTSPVPGIDQTTRGIIPNISNPPTFTDIGGHWGESTIRQMAAFCAIATPLNETGTNFAPNFNALRDYTAAVAVRAIDCPAARPQ</sequence>
<dbReference type="PROSITE" id="PS51272">
    <property type="entry name" value="SLH"/>
    <property type="match status" value="3"/>
</dbReference>
<feature type="chain" id="PRO_5012662554" description="SLH domain-containing protein" evidence="2">
    <location>
        <begin position="21"/>
        <end position="440"/>
    </location>
</feature>
<proteinExistence type="predicted"/>
<evidence type="ECO:0000313" key="4">
    <source>
        <dbReference type="EMBL" id="OKH46464.1"/>
    </source>
</evidence>
<feature type="domain" description="SLH" evidence="3">
    <location>
        <begin position="219"/>
        <end position="283"/>
    </location>
</feature>